<dbReference type="Proteomes" id="UP001431783">
    <property type="component" value="Unassembled WGS sequence"/>
</dbReference>
<reference evidence="1 2" key="1">
    <citation type="submission" date="2023-03" db="EMBL/GenBank/DDBJ databases">
        <title>Genome insight into feeding habits of ladybird beetles.</title>
        <authorList>
            <person name="Li H.-S."/>
            <person name="Huang Y.-H."/>
            <person name="Pang H."/>
        </authorList>
    </citation>
    <scope>NUCLEOTIDE SEQUENCE [LARGE SCALE GENOMIC DNA]</scope>
    <source>
        <strain evidence="1">SYSU_2023b</strain>
        <tissue evidence="1">Whole body</tissue>
    </source>
</reference>
<proteinExistence type="predicted"/>
<dbReference type="AlphaFoldDB" id="A0AAW1TI99"/>
<gene>
    <name evidence="1" type="ORF">WA026_006397</name>
</gene>
<dbReference type="EMBL" id="JARQZJ010000002">
    <property type="protein sequence ID" value="KAK9870311.1"/>
    <property type="molecule type" value="Genomic_DNA"/>
</dbReference>
<comment type="caution">
    <text evidence="1">The sequence shown here is derived from an EMBL/GenBank/DDBJ whole genome shotgun (WGS) entry which is preliminary data.</text>
</comment>
<evidence type="ECO:0000313" key="1">
    <source>
        <dbReference type="EMBL" id="KAK9870311.1"/>
    </source>
</evidence>
<name>A0AAW1TI99_9CUCU</name>
<keyword evidence="2" id="KW-1185">Reference proteome</keyword>
<evidence type="ECO:0000313" key="2">
    <source>
        <dbReference type="Proteomes" id="UP001431783"/>
    </source>
</evidence>
<organism evidence="1 2">
    <name type="scientific">Henosepilachna vigintioctopunctata</name>
    <dbReference type="NCBI Taxonomy" id="420089"/>
    <lineage>
        <taxon>Eukaryota</taxon>
        <taxon>Metazoa</taxon>
        <taxon>Ecdysozoa</taxon>
        <taxon>Arthropoda</taxon>
        <taxon>Hexapoda</taxon>
        <taxon>Insecta</taxon>
        <taxon>Pterygota</taxon>
        <taxon>Neoptera</taxon>
        <taxon>Endopterygota</taxon>
        <taxon>Coleoptera</taxon>
        <taxon>Polyphaga</taxon>
        <taxon>Cucujiformia</taxon>
        <taxon>Coccinelloidea</taxon>
        <taxon>Coccinellidae</taxon>
        <taxon>Epilachninae</taxon>
        <taxon>Epilachnini</taxon>
        <taxon>Henosepilachna</taxon>
    </lineage>
</organism>
<sequence>MASTTAISQHNSVDLVDFMKSEDKLIVSLPFVKNSNPSLLLFILTSRNRTWFFGRKRAERSLLLPG</sequence>
<accession>A0AAW1TI99</accession>
<protein>
    <submittedName>
        <fullName evidence="1">Uncharacterized protein</fullName>
    </submittedName>
</protein>